<keyword evidence="2" id="KW-0472">Membrane</keyword>
<reference evidence="3 4" key="1">
    <citation type="journal article" date="2019" name="Int. J. Syst. Evol. Microbiol.">
        <title>The Global Catalogue of Microorganisms (GCM) 10K type strain sequencing project: providing services to taxonomists for standard genome sequencing and annotation.</title>
        <authorList>
            <consortium name="The Broad Institute Genomics Platform"/>
            <consortium name="The Broad Institute Genome Sequencing Center for Infectious Disease"/>
            <person name="Wu L."/>
            <person name="Ma J."/>
        </authorList>
    </citation>
    <scope>NUCLEOTIDE SEQUENCE [LARGE SCALE GENOMIC DNA]</scope>
    <source>
        <strain evidence="3 4">JCM 4788</strain>
    </source>
</reference>
<name>A0ABN0Y8K7_9ACTN</name>
<gene>
    <name evidence="3" type="ORF">GCM10010357_04860</name>
</gene>
<dbReference type="EMBL" id="BAAABX010000005">
    <property type="protein sequence ID" value="GAA0387107.1"/>
    <property type="molecule type" value="Genomic_DNA"/>
</dbReference>
<evidence type="ECO:0008006" key="5">
    <source>
        <dbReference type="Google" id="ProtNLM"/>
    </source>
</evidence>
<feature type="region of interest" description="Disordered" evidence="1">
    <location>
        <begin position="60"/>
        <end position="122"/>
    </location>
</feature>
<keyword evidence="2" id="KW-1133">Transmembrane helix</keyword>
<evidence type="ECO:0000256" key="2">
    <source>
        <dbReference type="SAM" id="Phobius"/>
    </source>
</evidence>
<proteinExistence type="predicted"/>
<protein>
    <recommendedName>
        <fullName evidence="5">Secreted protein</fullName>
    </recommendedName>
</protein>
<organism evidence="3 4">
    <name type="scientific">Streptomyces luteireticuli</name>
    <dbReference type="NCBI Taxonomy" id="173858"/>
    <lineage>
        <taxon>Bacteria</taxon>
        <taxon>Bacillati</taxon>
        <taxon>Actinomycetota</taxon>
        <taxon>Actinomycetes</taxon>
        <taxon>Kitasatosporales</taxon>
        <taxon>Streptomycetaceae</taxon>
        <taxon>Streptomyces</taxon>
    </lineage>
</organism>
<evidence type="ECO:0000313" key="4">
    <source>
        <dbReference type="Proteomes" id="UP001500879"/>
    </source>
</evidence>
<keyword evidence="2" id="KW-0812">Transmembrane</keyword>
<dbReference type="Proteomes" id="UP001500879">
    <property type="component" value="Unassembled WGS sequence"/>
</dbReference>
<keyword evidence="4" id="KW-1185">Reference proteome</keyword>
<accession>A0ABN0Y8K7</accession>
<evidence type="ECO:0000313" key="3">
    <source>
        <dbReference type="EMBL" id="GAA0387107.1"/>
    </source>
</evidence>
<evidence type="ECO:0000256" key="1">
    <source>
        <dbReference type="SAM" id="MobiDB-lite"/>
    </source>
</evidence>
<comment type="caution">
    <text evidence="3">The sequence shown here is derived from an EMBL/GenBank/DDBJ whole genome shotgun (WGS) entry which is preliminary data.</text>
</comment>
<feature type="transmembrane region" description="Helical" evidence="2">
    <location>
        <begin position="20"/>
        <end position="37"/>
    </location>
</feature>
<sequence length="135" mass="13301">MTGVTPGAVPLVPRSAPSVRVLLAVVLTGLLYVLCCAHGQPSARQQAPGAAVVVSSAALDSHGHGAHTHHCEGEPEAGASAPRSVAPHRPDHAGTPVCAPVDGPGAGGPAPGPERTPGHGVDPARARAALGVWRA</sequence>